<evidence type="ECO:0000259" key="3">
    <source>
        <dbReference type="PROSITE" id="PS51203"/>
    </source>
</evidence>
<dbReference type="Pfam" id="PF04969">
    <property type="entry name" value="CS"/>
    <property type="match status" value="1"/>
</dbReference>
<dbReference type="InterPro" id="IPR037898">
    <property type="entry name" value="NudC_fam"/>
</dbReference>
<dbReference type="InParanoid" id="K3X6D0"/>
<dbReference type="VEuPathDB" id="FungiDB:PYU1_G012753"/>
<dbReference type="HOGENOM" id="CLU_047332_2_3_1"/>
<dbReference type="eggNOG" id="KOG2265">
    <property type="taxonomic scope" value="Eukaryota"/>
</dbReference>
<protein>
    <recommendedName>
        <fullName evidence="3">CS domain-containing protein</fullName>
    </recommendedName>
</protein>
<reference evidence="5" key="1">
    <citation type="journal article" date="2010" name="Genome Biol.">
        <title>Genome sequence of the necrotrophic plant pathogen Pythium ultimum reveals original pathogenicity mechanisms and effector repertoire.</title>
        <authorList>
            <person name="Levesque C.A."/>
            <person name="Brouwer H."/>
            <person name="Cano L."/>
            <person name="Hamilton J.P."/>
            <person name="Holt C."/>
            <person name="Huitema E."/>
            <person name="Raffaele S."/>
            <person name="Robideau G.P."/>
            <person name="Thines M."/>
            <person name="Win J."/>
            <person name="Zerillo M.M."/>
            <person name="Beakes G.W."/>
            <person name="Boore J.L."/>
            <person name="Busam D."/>
            <person name="Dumas B."/>
            <person name="Ferriera S."/>
            <person name="Fuerstenberg S.I."/>
            <person name="Gachon C.M."/>
            <person name="Gaulin E."/>
            <person name="Govers F."/>
            <person name="Grenville-Briggs L."/>
            <person name="Horner N."/>
            <person name="Hostetler J."/>
            <person name="Jiang R.H."/>
            <person name="Johnson J."/>
            <person name="Krajaejun T."/>
            <person name="Lin H."/>
            <person name="Meijer H.J."/>
            <person name="Moore B."/>
            <person name="Morris P."/>
            <person name="Phuntmart V."/>
            <person name="Puiu D."/>
            <person name="Shetty J."/>
            <person name="Stajich J.E."/>
            <person name="Tripathy S."/>
            <person name="Wawra S."/>
            <person name="van West P."/>
            <person name="Whitty B.R."/>
            <person name="Coutinho P.M."/>
            <person name="Henrissat B."/>
            <person name="Martin F."/>
            <person name="Thomas P.D."/>
            <person name="Tyler B.M."/>
            <person name="De Vries R.P."/>
            <person name="Kamoun S."/>
            <person name="Yandell M."/>
            <person name="Tisserat N."/>
            <person name="Buell C.R."/>
        </authorList>
    </citation>
    <scope>NUCLEOTIDE SEQUENCE</scope>
    <source>
        <strain evidence="5">DAOM:BR144</strain>
    </source>
</reference>
<evidence type="ECO:0000256" key="1">
    <source>
        <dbReference type="ARBA" id="ARBA00004496"/>
    </source>
</evidence>
<reference evidence="5" key="2">
    <citation type="submission" date="2010-04" db="EMBL/GenBank/DDBJ databases">
        <authorList>
            <person name="Buell R."/>
            <person name="Hamilton J."/>
            <person name="Hostetler J."/>
        </authorList>
    </citation>
    <scope>NUCLEOTIDE SEQUENCE [LARGE SCALE GENOMIC DNA]</scope>
    <source>
        <strain evidence="5">DAOM:BR144</strain>
    </source>
</reference>
<sequence length="167" mass="18738">MWLSILVPVGNGGSTETYTWTQSLDDTTIYIDLPDGTRSKDLDCKITSSHIRVALKNTETPLLDGELPEKVRSDESLWSIESNQTLQISLEKIKKTWWASALKGDPEIDTNQVDSTRSIQEYDSATQMAIRKAMFDQQQQRLSQPTSDVQMIDAMMANARKAANSPI</sequence>
<keyword evidence="2" id="KW-0963">Cytoplasm</keyword>
<dbReference type="GO" id="GO:0006457">
    <property type="term" value="P:protein folding"/>
    <property type="evidence" value="ECO:0007669"/>
    <property type="project" value="TreeGrafter"/>
</dbReference>
<dbReference type="EMBL" id="GL376588">
    <property type="status" value="NOT_ANNOTATED_CDS"/>
    <property type="molecule type" value="Genomic_DNA"/>
</dbReference>
<evidence type="ECO:0000313" key="5">
    <source>
        <dbReference type="Proteomes" id="UP000019132"/>
    </source>
</evidence>
<dbReference type="GO" id="GO:0051082">
    <property type="term" value="F:unfolded protein binding"/>
    <property type="evidence" value="ECO:0007669"/>
    <property type="project" value="TreeGrafter"/>
</dbReference>
<dbReference type="InterPro" id="IPR008978">
    <property type="entry name" value="HSP20-like_chaperone"/>
</dbReference>
<dbReference type="PROSITE" id="PS51203">
    <property type="entry name" value="CS"/>
    <property type="match status" value="1"/>
</dbReference>
<organism evidence="4 5">
    <name type="scientific">Globisporangium ultimum (strain ATCC 200006 / CBS 805.95 / DAOM BR144)</name>
    <name type="common">Pythium ultimum</name>
    <dbReference type="NCBI Taxonomy" id="431595"/>
    <lineage>
        <taxon>Eukaryota</taxon>
        <taxon>Sar</taxon>
        <taxon>Stramenopiles</taxon>
        <taxon>Oomycota</taxon>
        <taxon>Peronosporomycetes</taxon>
        <taxon>Pythiales</taxon>
        <taxon>Pythiaceae</taxon>
        <taxon>Globisporangium</taxon>
    </lineage>
</organism>
<comment type="subcellular location">
    <subcellularLocation>
        <location evidence="1">Cytoplasm</location>
    </subcellularLocation>
</comment>
<reference evidence="4" key="3">
    <citation type="submission" date="2015-02" db="UniProtKB">
        <authorList>
            <consortium name="EnsemblProtists"/>
        </authorList>
    </citation>
    <scope>IDENTIFICATION</scope>
    <source>
        <strain evidence="4">DAOM BR144</strain>
    </source>
</reference>
<dbReference type="CDD" id="cd06467">
    <property type="entry name" value="p23_NUDC_like"/>
    <property type="match status" value="1"/>
</dbReference>
<proteinExistence type="predicted"/>
<dbReference type="SUPFAM" id="SSF49764">
    <property type="entry name" value="HSP20-like chaperones"/>
    <property type="match status" value="1"/>
</dbReference>
<dbReference type="EnsemblProtists" id="PYU1_T012779">
    <property type="protein sequence ID" value="PYU1_T012779"/>
    <property type="gene ID" value="PYU1_G012753"/>
</dbReference>
<accession>K3X6D0</accession>
<dbReference type="PANTHER" id="PTHR12356:SF17">
    <property type="entry name" value="CS DOMAIN-CONTAINING PROTEIN"/>
    <property type="match status" value="1"/>
</dbReference>
<feature type="domain" description="CS" evidence="3">
    <location>
        <begin position="13"/>
        <end position="102"/>
    </location>
</feature>
<dbReference type="Proteomes" id="UP000019132">
    <property type="component" value="Unassembled WGS sequence"/>
</dbReference>
<dbReference type="Gene3D" id="2.60.40.790">
    <property type="match status" value="1"/>
</dbReference>
<evidence type="ECO:0000313" key="4">
    <source>
        <dbReference type="EnsemblProtists" id="PYU1_T012779"/>
    </source>
</evidence>
<keyword evidence="5" id="KW-1185">Reference proteome</keyword>
<dbReference type="InterPro" id="IPR007052">
    <property type="entry name" value="CS_dom"/>
</dbReference>
<dbReference type="AlphaFoldDB" id="K3X6D0"/>
<name>K3X6D0_GLOUD</name>
<evidence type="ECO:0000256" key="2">
    <source>
        <dbReference type="ARBA" id="ARBA00022490"/>
    </source>
</evidence>
<dbReference type="STRING" id="431595.K3X6D0"/>
<dbReference type="PANTHER" id="PTHR12356">
    <property type="entry name" value="NUCLEAR MOVEMENT PROTEIN NUDC"/>
    <property type="match status" value="1"/>
</dbReference>
<dbReference type="GO" id="GO:0005737">
    <property type="term" value="C:cytoplasm"/>
    <property type="evidence" value="ECO:0007669"/>
    <property type="project" value="UniProtKB-SubCell"/>
</dbReference>
<dbReference type="OMA" id="RQKEMGG"/>
<dbReference type="FunFam" id="2.60.40.790:FF:000001">
    <property type="entry name" value="Nuclear migration protein nudC"/>
    <property type="match status" value="1"/>
</dbReference>